<dbReference type="Gene3D" id="3.30.450.20">
    <property type="entry name" value="PAS domain"/>
    <property type="match status" value="2"/>
</dbReference>
<proteinExistence type="predicted"/>
<dbReference type="GO" id="GO:0052621">
    <property type="term" value="F:diguanylate cyclase activity"/>
    <property type="evidence" value="ECO:0007669"/>
    <property type="project" value="UniProtKB-EC"/>
</dbReference>
<keyword evidence="6" id="KW-1185">Reference proteome</keyword>
<dbReference type="Gene3D" id="3.30.70.270">
    <property type="match status" value="1"/>
</dbReference>
<keyword evidence="3" id="KW-1133">Transmembrane helix</keyword>
<evidence type="ECO:0000259" key="4">
    <source>
        <dbReference type="PROSITE" id="PS50887"/>
    </source>
</evidence>
<dbReference type="EC" id="2.7.7.65" evidence="1"/>
<evidence type="ECO:0000256" key="3">
    <source>
        <dbReference type="SAM" id="Phobius"/>
    </source>
</evidence>
<evidence type="ECO:0000256" key="2">
    <source>
        <dbReference type="ARBA" id="ARBA00034247"/>
    </source>
</evidence>
<dbReference type="SUPFAM" id="SSF55073">
    <property type="entry name" value="Nucleotide cyclase"/>
    <property type="match status" value="1"/>
</dbReference>
<feature type="transmembrane region" description="Helical" evidence="3">
    <location>
        <begin position="15"/>
        <end position="37"/>
    </location>
</feature>
<protein>
    <recommendedName>
        <fullName evidence="1">diguanylate cyclase</fullName>
        <ecNumber evidence="1">2.7.7.65</ecNumber>
    </recommendedName>
</protein>
<feature type="domain" description="GGDEF" evidence="4">
    <location>
        <begin position="370"/>
        <end position="503"/>
    </location>
</feature>
<keyword evidence="3" id="KW-0472">Membrane</keyword>
<dbReference type="InterPro" id="IPR050469">
    <property type="entry name" value="Diguanylate_Cyclase"/>
</dbReference>
<gene>
    <name evidence="5" type="ORF">ACGSLL_17415</name>
</gene>
<dbReference type="EMBL" id="JBIEIL010000008">
    <property type="protein sequence ID" value="MFG6206142.1"/>
    <property type="molecule type" value="Genomic_DNA"/>
</dbReference>
<name>A0ABW7DDK8_9PSED</name>
<reference evidence="5 6" key="1">
    <citation type="submission" date="2024-10" db="EMBL/GenBank/DDBJ databases">
        <title>Whole genome of Pseudomonas sp Strain RB5.</title>
        <authorList>
            <person name="Selami N."/>
        </authorList>
    </citation>
    <scope>NUCLEOTIDE SEQUENCE [LARGE SCALE GENOMIC DNA]</scope>
    <source>
        <strain evidence="5 6">RB5</strain>
    </source>
</reference>
<sequence length="503" mass="55236">MTLSLPISPRLTPKALSLSLIGFILLVCFSLILATAWQMVQSSGERVDAAKITVSNIVLAAEQQARDTMLQADNTLRDLAERVAHDGSGPDQQERLAKLMARQVNDIEGVQGIFIFDAQGNWMANSFSEGLQTKNNGDRAYFRYHREHDDQSIHVGSIVESRTTGDMVIPISRRIQTADGAFAGVALATVPVSYFQSFFKRMDVDDAGVIFLALDNGELLARRPTVAALMTTNLSKGEIFSRYLPQSDSGTAIIKSIVDGIERIYAYRRLAGLPIVAAAGVSYEHVFAPWWSYVYQSVALVGSIILALAFLGGLLYRQIQQLLVAERELKIIRKELEVIAHTDGLTSLANRRSFDLAMDKEWKRATRNQTSISVILLDIDLFKQYNDHCGHLSGDDCLVHVANIIAANVNRPGDVAARYGGEEFVVLLPDTEVAGAVMVAENIRLSLLNANIPHSASPFGIVTISSGVVSTCKTREGDHKEFLLKADRLLYAAKSKGRNRVES</sequence>
<dbReference type="RefSeq" id="WP_394507287.1">
    <property type="nucleotide sequence ID" value="NZ_JBIEIL010000008.1"/>
</dbReference>
<dbReference type="NCBIfam" id="TIGR00254">
    <property type="entry name" value="GGDEF"/>
    <property type="match status" value="1"/>
</dbReference>
<dbReference type="CDD" id="cd12914">
    <property type="entry name" value="PDC1_DGC_like"/>
    <property type="match status" value="1"/>
</dbReference>
<dbReference type="CDD" id="cd01949">
    <property type="entry name" value="GGDEF"/>
    <property type="match status" value="1"/>
</dbReference>
<dbReference type="Pfam" id="PF00990">
    <property type="entry name" value="GGDEF"/>
    <property type="match status" value="1"/>
</dbReference>
<comment type="catalytic activity">
    <reaction evidence="2">
        <text>2 GTP = 3',3'-c-di-GMP + 2 diphosphate</text>
        <dbReference type="Rhea" id="RHEA:24898"/>
        <dbReference type="ChEBI" id="CHEBI:33019"/>
        <dbReference type="ChEBI" id="CHEBI:37565"/>
        <dbReference type="ChEBI" id="CHEBI:58805"/>
        <dbReference type="EC" id="2.7.7.65"/>
    </reaction>
</comment>
<evidence type="ECO:0000313" key="5">
    <source>
        <dbReference type="EMBL" id="MFG6206142.1"/>
    </source>
</evidence>
<dbReference type="InterPro" id="IPR043128">
    <property type="entry name" value="Rev_trsase/Diguanyl_cyclase"/>
</dbReference>
<dbReference type="InterPro" id="IPR029787">
    <property type="entry name" value="Nucleotide_cyclase"/>
</dbReference>
<dbReference type="InterPro" id="IPR000160">
    <property type="entry name" value="GGDEF_dom"/>
</dbReference>
<evidence type="ECO:0000313" key="6">
    <source>
        <dbReference type="Proteomes" id="UP001605918"/>
    </source>
</evidence>
<keyword evidence="5" id="KW-0548">Nucleotidyltransferase</keyword>
<dbReference type="Proteomes" id="UP001605918">
    <property type="component" value="Unassembled WGS sequence"/>
</dbReference>
<dbReference type="PANTHER" id="PTHR45138:SF9">
    <property type="entry name" value="DIGUANYLATE CYCLASE DGCM-RELATED"/>
    <property type="match status" value="1"/>
</dbReference>
<dbReference type="PANTHER" id="PTHR45138">
    <property type="entry name" value="REGULATORY COMPONENTS OF SENSORY TRANSDUCTION SYSTEM"/>
    <property type="match status" value="1"/>
</dbReference>
<keyword evidence="3" id="KW-0812">Transmembrane</keyword>
<feature type="transmembrane region" description="Helical" evidence="3">
    <location>
        <begin position="294"/>
        <end position="316"/>
    </location>
</feature>
<accession>A0ABW7DDK8</accession>
<dbReference type="CDD" id="cd12915">
    <property type="entry name" value="PDC2_DGC_like"/>
    <property type="match status" value="1"/>
</dbReference>
<dbReference type="PROSITE" id="PS50887">
    <property type="entry name" value="GGDEF"/>
    <property type="match status" value="1"/>
</dbReference>
<feature type="transmembrane region" description="Helical" evidence="3">
    <location>
        <begin position="270"/>
        <end position="288"/>
    </location>
</feature>
<dbReference type="SMART" id="SM00267">
    <property type="entry name" value="GGDEF"/>
    <property type="match status" value="1"/>
</dbReference>
<dbReference type="InterPro" id="IPR054327">
    <property type="entry name" value="His-kinase-like_sensor"/>
</dbReference>
<evidence type="ECO:0000256" key="1">
    <source>
        <dbReference type="ARBA" id="ARBA00012528"/>
    </source>
</evidence>
<dbReference type="Pfam" id="PF22588">
    <property type="entry name" value="dCache_1_like"/>
    <property type="match status" value="1"/>
</dbReference>
<keyword evidence="5" id="KW-0808">Transferase</keyword>
<comment type="caution">
    <text evidence="5">The sequence shown here is derived from an EMBL/GenBank/DDBJ whole genome shotgun (WGS) entry which is preliminary data.</text>
</comment>
<organism evidence="5 6">
    <name type="scientific">Pseudomonas retamae</name>
    <dbReference type="NCBI Taxonomy" id="702110"/>
    <lineage>
        <taxon>Bacteria</taxon>
        <taxon>Pseudomonadati</taxon>
        <taxon>Pseudomonadota</taxon>
        <taxon>Gammaproteobacteria</taxon>
        <taxon>Pseudomonadales</taxon>
        <taxon>Pseudomonadaceae</taxon>
        <taxon>Pseudomonas</taxon>
    </lineage>
</organism>